<reference evidence="6" key="1">
    <citation type="submission" date="2023-06" db="EMBL/GenBank/DDBJ databases">
        <title>Conoideocrella luteorostrata (Hypocreales: Clavicipitaceae), a potential biocontrol fungus for elongate hemlock scale in United States Christmas tree production areas.</title>
        <authorList>
            <person name="Barrett H."/>
            <person name="Lovett B."/>
            <person name="Macias A.M."/>
            <person name="Stajich J.E."/>
            <person name="Kasson M.T."/>
        </authorList>
    </citation>
    <scope>NUCLEOTIDE SEQUENCE</scope>
    <source>
        <strain evidence="6">ARSEF 14590</strain>
    </source>
</reference>
<dbReference type="EMBL" id="JASWJB010000623">
    <property type="protein sequence ID" value="KAK2589559.1"/>
    <property type="molecule type" value="Genomic_DNA"/>
</dbReference>
<dbReference type="InterPro" id="IPR009071">
    <property type="entry name" value="HMG_box_dom"/>
</dbReference>
<evidence type="ECO:0000256" key="1">
    <source>
        <dbReference type="ARBA" id="ARBA00023125"/>
    </source>
</evidence>
<dbReference type="GO" id="GO:0030154">
    <property type="term" value="P:cell differentiation"/>
    <property type="evidence" value="ECO:0007669"/>
    <property type="project" value="TreeGrafter"/>
</dbReference>
<dbReference type="PROSITE" id="PS50118">
    <property type="entry name" value="HMG_BOX_2"/>
    <property type="match status" value="1"/>
</dbReference>
<keyword evidence="2" id="KW-0804">Transcription</keyword>
<dbReference type="PANTHER" id="PTHR10270:SF161">
    <property type="entry name" value="SEX-DETERMINING REGION Y PROTEIN"/>
    <property type="match status" value="1"/>
</dbReference>
<dbReference type="PANTHER" id="PTHR10270">
    <property type="entry name" value="SOX TRANSCRIPTION FACTOR"/>
    <property type="match status" value="1"/>
</dbReference>
<dbReference type="SUPFAM" id="SSF47095">
    <property type="entry name" value="HMG-box"/>
    <property type="match status" value="2"/>
</dbReference>
<keyword evidence="1 3" id="KW-0238">DNA-binding</keyword>
<protein>
    <submittedName>
        <fullName evidence="6">Slightly ste11-like protein</fullName>
    </submittedName>
</protein>
<dbReference type="Gene3D" id="1.10.30.10">
    <property type="entry name" value="High mobility group box domain"/>
    <property type="match status" value="2"/>
</dbReference>
<sequence>MKPRTQIQDGEVLDSPVTFVISEAQGDVHIFIPETYHGKMALEIAGNFSRLIQQPVSIFHDVHRQKLRICPIPPEATVDTTSYGALIFRCDSTASRDSSVEKNTAEAQDSPPRIPRPRNSWILYRQSKSQELRKGHVGITASELSTVIASLWKHEPREVKAFWQNMALEEDRLHKRKYPNYKEKLMFCIDGTNPDRVYIGAPRHFVGRNGSLFSPGCGEPYFFAAPRPRYPARPEARPAARANTAAICPQTLDPNSSTRIPRPPNAYILYRKERHSAVKMANPGISNNEICEYPPHPGTARPST</sequence>
<evidence type="ECO:0000313" key="6">
    <source>
        <dbReference type="EMBL" id="KAK2589559.1"/>
    </source>
</evidence>
<evidence type="ECO:0000313" key="7">
    <source>
        <dbReference type="Proteomes" id="UP001251528"/>
    </source>
</evidence>
<evidence type="ECO:0000256" key="3">
    <source>
        <dbReference type="PROSITE-ProRule" id="PRU00267"/>
    </source>
</evidence>
<keyword evidence="7" id="KW-1185">Reference proteome</keyword>
<keyword evidence="3" id="KW-0539">Nucleus</keyword>
<dbReference type="GO" id="GO:0000122">
    <property type="term" value="P:negative regulation of transcription by RNA polymerase II"/>
    <property type="evidence" value="ECO:0007669"/>
    <property type="project" value="TreeGrafter"/>
</dbReference>
<dbReference type="InterPro" id="IPR050140">
    <property type="entry name" value="SRY-related_HMG-box_TF-like"/>
</dbReference>
<name>A0AAJ0FS63_9HYPO</name>
<dbReference type="AlphaFoldDB" id="A0AAJ0FS63"/>
<feature type="DNA-binding region" description="HMG box" evidence="3">
    <location>
        <begin position="114"/>
        <end position="182"/>
    </location>
</feature>
<dbReference type="CDD" id="cd01389">
    <property type="entry name" value="HMG-box_ROX1-like"/>
    <property type="match status" value="1"/>
</dbReference>
<evidence type="ECO:0000259" key="5">
    <source>
        <dbReference type="PROSITE" id="PS50118"/>
    </source>
</evidence>
<dbReference type="GO" id="GO:0000978">
    <property type="term" value="F:RNA polymerase II cis-regulatory region sequence-specific DNA binding"/>
    <property type="evidence" value="ECO:0007669"/>
    <property type="project" value="TreeGrafter"/>
</dbReference>
<dbReference type="SMART" id="SM00398">
    <property type="entry name" value="HMG"/>
    <property type="match status" value="2"/>
</dbReference>
<dbReference type="Proteomes" id="UP001251528">
    <property type="component" value="Unassembled WGS sequence"/>
</dbReference>
<comment type="caution">
    <text evidence="6">The sequence shown here is derived from an EMBL/GenBank/DDBJ whole genome shotgun (WGS) entry which is preliminary data.</text>
</comment>
<accession>A0AAJ0FS63</accession>
<dbReference type="GO" id="GO:0005634">
    <property type="term" value="C:nucleus"/>
    <property type="evidence" value="ECO:0007669"/>
    <property type="project" value="UniProtKB-UniRule"/>
</dbReference>
<proteinExistence type="predicted"/>
<gene>
    <name evidence="6" type="primary">RFG1_2</name>
    <name evidence="6" type="ORF">QQS21_012764</name>
</gene>
<dbReference type="Pfam" id="PF00505">
    <property type="entry name" value="HMG_box"/>
    <property type="match status" value="2"/>
</dbReference>
<evidence type="ECO:0000256" key="2">
    <source>
        <dbReference type="ARBA" id="ARBA00023163"/>
    </source>
</evidence>
<dbReference type="InterPro" id="IPR036910">
    <property type="entry name" value="HMG_box_dom_sf"/>
</dbReference>
<dbReference type="GO" id="GO:0001228">
    <property type="term" value="F:DNA-binding transcription activator activity, RNA polymerase II-specific"/>
    <property type="evidence" value="ECO:0007669"/>
    <property type="project" value="TreeGrafter"/>
</dbReference>
<feature type="region of interest" description="Disordered" evidence="4">
    <location>
        <begin position="98"/>
        <end position="118"/>
    </location>
</feature>
<organism evidence="6 7">
    <name type="scientific">Conoideocrella luteorostrata</name>
    <dbReference type="NCBI Taxonomy" id="1105319"/>
    <lineage>
        <taxon>Eukaryota</taxon>
        <taxon>Fungi</taxon>
        <taxon>Dikarya</taxon>
        <taxon>Ascomycota</taxon>
        <taxon>Pezizomycotina</taxon>
        <taxon>Sordariomycetes</taxon>
        <taxon>Hypocreomycetidae</taxon>
        <taxon>Hypocreales</taxon>
        <taxon>Clavicipitaceae</taxon>
        <taxon>Conoideocrella</taxon>
    </lineage>
</organism>
<feature type="domain" description="HMG box" evidence="5">
    <location>
        <begin position="114"/>
        <end position="182"/>
    </location>
</feature>
<evidence type="ECO:0000256" key="4">
    <source>
        <dbReference type="SAM" id="MobiDB-lite"/>
    </source>
</evidence>